<feature type="signal peptide" evidence="1">
    <location>
        <begin position="1"/>
        <end position="32"/>
    </location>
</feature>
<gene>
    <name evidence="2" type="ORF">KOR42_49210</name>
</gene>
<accession>A0A5C5VPW0</accession>
<name>A0A5C5VPW0_9PLAN</name>
<dbReference type="AlphaFoldDB" id="A0A5C5VPW0"/>
<keyword evidence="1" id="KW-0732">Signal</keyword>
<evidence type="ECO:0000313" key="3">
    <source>
        <dbReference type="Proteomes" id="UP000317243"/>
    </source>
</evidence>
<sequence length="77" mass="8506" precursor="true">MNLRRRVLPTNGATSVGTILLISFIACSTSSADDLTPINTQAAGEYPLPPEQAVKRLRGLQVGKSRRQRKTTAIWRR</sequence>
<proteinExistence type="predicted"/>
<evidence type="ECO:0000256" key="1">
    <source>
        <dbReference type="SAM" id="SignalP"/>
    </source>
</evidence>
<organism evidence="2 3">
    <name type="scientific">Thalassoglobus neptunius</name>
    <dbReference type="NCBI Taxonomy" id="1938619"/>
    <lineage>
        <taxon>Bacteria</taxon>
        <taxon>Pseudomonadati</taxon>
        <taxon>Planctomycetota</taxon>
        <taxon>Planctomycetia</taxon>
        <taxon>Planctomycetales</taxon>
        <taxon>Planctomycetaceae</taxon>
        <taxon>Thalassoglobus</taxon>
    </lineage>
</organism>
<feature type="chain" id="PRO_5022695608" evidence="1">
    <location>
        <begin position="33"/>
        <end position="77"/>
    </location>
</feature>
<dbReference type="RefSeq" id="WP_146512232.1">
    <property type="nucleotide sequence ID" value="NZ_SIHI01000051.1"/>
</dbReference>
<keyword evidence="3" id="KW-1185">Reference proteome</keyword>
<dbReference type="PROSITE" id="PS51257">
    <property type="entry name" value="PROKAR_LIPOPROTEIN"/>
    <property type="match status" value="1"/>
</dbReference>
<comment type="caution">
    <text evidence="2">The sequence shown here is derived from an EMBL/GenBank/DDBJ whole genome shotgun (WGS) entry which is preliminary data.</text>
</comment>
<dbReference type="EMBL" id="SIHI01000051">
    <property type="protein sequence ID" value="TWT40614.1"/>
    <property type="molecule type" value="Genomic_DNA"/>
</dbReference>
<dbReference type="Proteomes" id="UP000317243">
    <property type="component" value="Unassembled WGS sequence"/>
</dbReference>
<reference evidence="2 3" key="1">
    <citation type="submission" date="2019-02" db="EMBL/GenBank/DDBJ databases">
        <title>Deep-cultivation of Planctomycetes and their phenomic and genomic characterization uncovers novel biology.</title>
        <authorList>
            <person name="Wiegand S."/>
            <person name="Jogler M."/>
            <person name="Boedeker C."/>
            <person name="Pinto D."/>
            <person name="Vollmers J."/>
            <person name="Rivas-Marin E."/>
            <person name="Kohn T."/>
            <person name="Peeters S.H."/>
            <person name="Heuer A."/>
            <person name="Rast P."/>
            <person name="Oberbeckmann S."/>
            <person name="Bunk B."/>
            <person name="Jeske O."/>
            <person name="Meyerdierks A."/>
            <person name="Storesund J.E."/>
            <person name="Kallscheuer N."/>
            <person name="Luecker S."/>
            <person name="Lage O.M."/>
            <person name="Pohl T."/>
            <person name="Merkel B.J."/>
            <person name="Hornburger P."/>
            <person name="Mueller R.-W."/>
            <person name="Bruemmer F."/>
            <person name="Labrenz M."/>
            <person name="Spormann A.M."/>
            <person name="Op Den Camp H."/>
            <person name="Overmann J."/>
            <person name="Amann R."/>
            <person name="Jetten M.S.M."/>
            <person name="Mascher T."/>
            <person name="Medema M.H."/>
            <person name="Devos D.P."/>
            <person name="Kaster A.-K."/>
            <person name="Ovreas L."/>
            <person name="Rohde M."/>
            <person name="Galperin M.Y."/>
            <person name="Jogler C."/>
        </authorList>
    </citation>
    <scope>NUCLEOTIDE SEQUENCE [LARGE SCALE GENOMIC DNA]</scope>
    <source>
        <strain evidence="2 3">KOR42</strain>
    </source>
</reference>
<protein>
    <submittedName>
        <fullName evidence="2">Uncharacterized protein</fullName>
    </submittedName>
</protein>
<evidence type="ECO:0000313" key="2">
    <source>
        <dbReference type="EMBL" id="TWT40614.1"/>
    </source>
</evidence>